<dbReference type="Gene3D" id="3.40.50.1820">
    <property type="entry name" value="alpha/beta hydrolase"/>
    <property type="match status" value="1"/>
</dbReference>
<protein>
    <recommendedName>
        <fullName evidence="8">DUF676 domain-containing protein</fullName>
    </recommendedName>
</protein>
<dbReference type="GO" id="GO:0016020">
    <property type="term" value="C:membrane"/>
    <property type="evidence" value="ECO:0007669"/>
    <property type="project" value="UniProtKB-SubCell"/>
</dbReference>
<reference evidence="9" key="1">
    <citation type="journal article" date="2020" name="Stud. Mycol.">
        <title>101 Dothideomycetes genomes: a test case for predicting lifestyles and emergence of pathogens.</title>
        <authorList>
            <person name="Haridas S."/>
            <person name="Albert R."/>
            <person name="Binder M."/>
            <person name="Bloem J."/>
            <person name="Labutti K."/>
            <person name="Salamov A."/>
            <person name="Andreopoulos B."/>
            <person name="Baker S."/>
            <person name="Barry K."/>
            <person name="Bills G."/>
            <person name="Bluhm B."/>
            <person name="Cannon C."/>
            <person name="Castanera R."/>
            <person name="Culley D."/>
            <person name="Daum C."/>
            <person name="Ezra D."/>
            <person name="Gonzalez J."/>
            <person name="Henrissat B."/>
            <person name="Kuo A."/>
            <person name="Liang C."/>
            <person name="Lipzen A."/>
            <person name="Lutzoni F."/>
            <person name="Magnuson J."/>
            <person name="Mondo S."/>
            <person name="Nolan M."/>
            <person name="Ohm R."/>
            <person name="Pangilinan J."/>
            <person name="Park H.-J."/>
            <person name="Ramirez L."/>
            <person name="Alfaro M."/>
            <person name="Sun H."/>
            <person name="Tritt A."/>
            <person name="Yoshinaga Y."/>
            <person name="Zwiers L.-H."/>
            <person name="Turgeon B."/>
            <person name="Goodwin S."/>
            <person name="Spatafora J."/>
            <person name="Crous P."/>
            <person name="Grigoriev I."/>
        </authorList>
    </citation>
    <scope>NUCLEOTIDE SEQUENCE</scope>
    <source>
        <strain evidence="9">CBS 122368</strain>
    </source>
</reference>
<keyword evidence="5" id="KW-0256">Endoplasmic reticulum</keyword>
<evidence type="ECO:0000313" key="10">
    <source>
        <dbReference type="Proteomes" id="UP000800094"/>
    </source>
</evidence>
<keyword evidence="10" id="KW-1185">Reference proteome</keyword>
<evidence type="ECO:0000256" key="7">
    <source>
        <dbReference type="ARBA" id="ARBA00023136"/>
    </source>
</evidence>
<keyword evidence="7" id="KW-0472">Membrane</keyword>
<organism evidence="9 10">
    <name type="scientific">Trematosphaeria pertusa</name>
    <dbReference type="NCBI Taxonomy" id="390896"/>
    <lineage>
        <taxon>Eukaryota</taxon>
        <taxon>Fungi</taxon>
        <taxon>Dikarya</taxon>
        <taxon>Ascomycota</taxon>
        <taxon>Pezizomycotina</taxon>
        <taxon>Dothideomycetes</taxon>
        <taxon>Pleosporomycetidae</taxon>
        <taxon>Pleosporales</taxon>
        <taxon>Massarineae</taxon>
        <taxon>Trematosphaeriaceae</taxon>
        <taxon>Trematosphaeria</taxon>
    </lineage>
</organism>
<evidence type="ECO:0000259" key="8">
    <source>
        <dbReference type="Pfam" id="PF05057"/>
    </source>
</evidence>
<dbReference type="GO" id="GO:0005783">
    <property type="term" value="C:endoplasmic reticulum"/>
    <property type="evidence" value="ECO:0007669"/>
    <property type="project" value="UniProtKB-SubCell"/>
</dbReference>
<dbReference type="InterPro" id="IPR029058">
    <property type="entry name" value="AB_hydrolase_fold"/>
</dbReference>
<dbReference type="PANTHER" id="PTHR48182:SF2">
    <property type="entry name" value="PROTEIN SERAC1"/>
    <property type="match status" value="1"/>
</dbReference>
<gene>
    <name evidence="9" type="ORF">BU26DRAFT_524971</name>
</gene>
<evidence type="ECO:0000256" key="5">
    <source>
        <dbReference type="ARBA" id="ARBA00022824"/>
    </source>
</evidence>
<dbReference type="AlphaFoldDB" id="A0A6A6HUQ6"/>
<evidence type="ECO:0000256" key="4">
    <source>
        <dbReference type="ARBA" id="ARBA00007920"/>
    </source>
</evidence>
<dbReference type="InterPro" id="IPR052374">
    <property type="entry name" value="SERAC1"/>
</dbReference>
<keyword evidence="6" id="KW-0496">Mitochondrion</keyword>
<dbReference type="InterPro" id="IPR007751">
    <property type="entry name" value="DUF676_lipase-like"/>
</dbReference>
<comment type="similarity">
    <text evidence="4">Belongs to the putative lipase ROG1 family.</text>
</comment>
<dbReference type="Pfam" id="PF05057">
    <property type="entry name" value="DUF676"/>
    <property type="match status" value="1"/>
</dbReference>
<name>A0A6A6HUQ6_9PLEO</name>
<feature type="domain" description="DUF676" evidence="8">
    <location>
        <begin position="32"/>
        <end position="179"/>
    </location>
</feature>
<dbReference type="EMBL" id="ML987210">
    <property type="protein sequence ID" value="KAF2241836.1"/>
    <property type="molecule type" value="Genomic_DNA"/>
</dbReference>
<evidence type="ECO:0000313" key="9">
    <source>
        <dbReference type="EMBL" id="KAF2241836.1"/>
    </source>
</evidence>
<dbReference type="PANTHER" id="PTHR48182">
    <property type="entry name" value="PROTEIN SERAC1"/>
    <property type="match status" value="1"/>
</dbReference>
<comment type="subcellular location">
    <subcellularLocation>
        <location evidence="2">Endoplasmic reticulum</location>
    </subcellularLocation>
    <subcellularLocation>
        <location evidence="3">Membrane</location>
    </subcellularLocation>
    <subcellularLocation>
        <location evidence="1">Mitochondrion</location>
    </subcellularLocation>
</comment>
<proteinExistence type="inferred from homology"/>
<dbReference type="OrthoDB" id="5086500at2759"/>
<evidence type="ECO:0000256" key="2">
    <source>
        <dbReference type="ARBA" id="ARBA00004240"/>
    </source>
</evidence>
<dbReference type="GO" id="GO:0005739">
    <property type="term" value="C:mitochondrion"/>
    <property type="evidence" value="ECO:0007669"/>
    <property type="project" value="UniProtKB-SubCell"/>
</dbReference>
<dbReference type="RefSeq" id="XP_033676840.1">
    <property type="nucleotide sequence ID" value="XM_033830394.1"/>
</dbReference>
<dbReference type="SUPFAM" id="SSF53474">
    <property type="entry name" value="alpha/beta-Hydrolases"/>
    <property type="match status" value="1"/>
</dbReference>
<dbReference type="GeneID" id="54583724"/>
<accession>A0A6A6HUQ6</accession>
<dbReference type="Proteomes" id="UP000800094">
    <property type="component" value="Unassembled WGS sequence"/>
</dbReference>
<evidence type="ECO:0000256" key="6">
    <source>
        <dbReference type="ARBA" id="ARBA00023128"/>
    </source>
</evidence>
<evidence type="ECO:0000256" key="1">
    <source>
        <dbReference type="ARBA" id="ARBA00004173"/>
    </source>
</evidence>
<sequence>MEPPNDQPPKIRDTGLTVLFDKTTPGNQNVDFVFVHGLNGHPKNTWTHGNGFFWPWELRKEFTKARVMTFGYNAGMGSELTENFIRIKGIASTLNGALANKRIKAEEQTRPVIFVAHSLGGLVAKAAAVAASKTEASGANDIDKLYASMRGFMFFGTPHAGSAVFAKFRVKILQKMAKAAFAEIPPKLENALQAGSDEVLDLSEDFRKISLYVHLKLLVASFYEQKATFGLGDRVVDEFSAAIGYSKANDLTPINADHINMVKFEDDEDGDFDNVKGLLLRWETRLTEPGQNV</sequence>
<evidence type="ECO:0000256" key="3">
    <source>
        <dbReference type="ARBA" id="ARBA00004370"/>
    </source>
</evidence>